<organism evidence="1 2">
    <name type="scientific">Paxillus rubicundulus Ve08.2h10</name>
    <dbReference type="NCBI Taxonomy" id="930991"/>
    <lineage>
        <taxon>Eukaryota</taxon>
        <taxon>Fungi</taxon>
        <taxon>Dikarya</taxon>
        <taxon>Basidiomycota</taxon>
        <taxon>Agaricomycotina</taxon>
        <taxon>Agaricomycetes</taxon>
        <taxon>Agaricomycetidae</taxon>
        <taxon>Boletales</taxon>
        <taxon>Paxilineae</taxon>
        <taxon>Paxillaceae</taxon>
        <taxon>Paxillus</taxon>
    </lineage>
</organism>
<name>A0A0D0DSS7_9AGAM</name>
<proteinExistence type="predicted"/>
<dbReference type="HOGENOM" id="CLU_2776670_0_0_1"/>
<dbReference type="EMBL" id="KN824975">
    <property type="protein sequence ID" value="KIK96648.1"/>
    <property type="molecule type" value="Genomic_DNA"/>
</dbReference>
<sequence>MTHPPHVEAMLVSALRQDLLFIRACWSALSSTIWSFKVFTLSLEEIETLNGHGLSCSIGMCSLLVGLLC</sequence>
<reference evidence="2" key="2">
    <citation type="submission" date="2015-01" db="EMBL/GenBank/DDBJ databases">
        <title>Evolutionary Origins and Diversification of the Mycorrhizal Mutualists.</title>
        <authorList>
            <consortium name="DOE Joint Genome Institute"/>
            <consortium name="Mycorrhizal Genomics Consortium"/>
            <person name="Kohler A."/>
            <person name="Kuo A."/>
            <person name="Nagy L.G."/>
            <person name="Floudas D."/>
            <person name="Copeland A."/>
            <person name="Barry K.W."/>
            <person name="Cichocki N."/>
            <person name="Veneault-Fourrey C."/>
            <person name="LaButti K."/>
            <person name="Lindquist E.A."/>
            <person name="Lipzen A."/>
            <person name="Lundell T."/>
            <person name="Morin E."/>
            <person name="Murat C."/>
            <person name="Riley R."/>
            <person name="Ohm R."/>
            <person name="Sun H."/>
            <person name="Tunlid A."/>
            <person name="Henrissat B."/>
            <person name="Grigoriev I.V."/>
            <person name="Hibbett D.S."/>
            <person name="Martin F."/>
        </authorList>
    </citation>
    <scope>NUCLEOTIDE SEQUENCE [LARGE SCALE GENOMIC DNA]</scope>
    <source>
        <strain evidence="2">Ve08.2h10</strain>
    </source>
</reference>
<evidence type="ECO:0000313" key="1">
    <source>
        <dbReference type="EMBL" id="KIK96648.1"/>
    </source>
</evidence>
<protein>
    <submittedName>
        <fullName evidence="1">Uncharacterized protein</fullName>
    </submittedName>
</protein>
<dbReference type="InParanoid" id="A0A0D0DSS7"/>
<reference evidence="1 2" key="1">
    <citation type="submission" date="2014-04" db="EMBL/GenBank/DDBJ databases">
        <authorList>
            <consortium name="DOE Joint Genome Institute"/>
            <person name="Kuo A."/>
            <person name="Kohler A."/>
            <person name="Jargeat P."/>
            <person name="Nagy L.G."/>
            <person name="Floudas D."/>
            <person name="Copeland A."/>
            <person name="Barry K.W."/>
            <person name="Cichocki N."/>
            <person name="Veneault-Fourrey C."/>
            <person name="LaButti K."/>
            <person name="Lindquist E.A."/>
            <person name="Lipzen A."/>
            <person name="Lundell T."/>
            <person name="Morin E."/>
            <person name="Murat C."/>
            <person name="Sun H."/>
            <person name="Tunlid A."/>
            <person name="Henrissat B."/>
            <person name="Grigoriev I.V."/>
            <person name="Hibbett D.S."/>
            <person name="Martin F."/>
            <person name="Nordberg H.P."/>
            <person name="Cantor M.N."/>
            <person name="Hua S.X."/>
        </authorList>
    </citation>
    <scope>NUCLEOTIDE SEQUENCE [LARGE SCALE GENOMIC DNA]</scope>
    <source>
        <strain evidence="1 2">Ve08.2h10</strain>
    </source>
</reference>
<dbReference type="AlphaFoldDB" id="A0A0D0DSS7"/>
<accession>A0A0D0DSS7</accession>
<gene>
    <name evidence="1" type="ORF">PAXRUDRAFT_137985</name>
</gene>
<keyword evidence="2" id="KW-1185">Reference proteome</keyword>
<dbReference type="Proteomes" id="UP000054538">
    <property type="component" value="Unassembled WGS sequence"/>
</dbReference>
<evidence type="ECO:0000313" key="2">
    <source>
        <dbReference type="Proteomes" id="UP000054538"/>
    </source>
</evidence>